<proteinExistence type="predicted"/>
<dbReference type="EMBL" id="GBRH01266426">
    <property type="protein sequence ID" value="JAD31469.1"/>
    <property type="molecule type" value="Transcribed_RNA"/>
</dbReference>
<name>A0A0A8YWG0_ARUDO</name>
<evidence type="ECO:0000313" key="1">
    <source>
        <dbReference type="EMBL" id="JAD31469.1"/>
    </source>
</evidence>
<reference evidence="1" key="1">
    <citation type="submission" date="2014-09" db="EMBL/GenBank/DDBJ databases">
        <authorList>
            <person name="Magalhaes I.L.F."/>
            <person name="Oliveira U."/>
            <person name="Santos F.R."/>
            <person name="Vidigal T.H.D.A."/>
            <person name="Brescovit A.D."/>
            <person name="Santos A.J."/>
        </authorList>
    </citation>
    <scope>NUCLEOTIDE SEQUENCE</scope>
    <source>
        <tissue evidence="1">Shoot tissue taken approximately 20 cm above the soil surface</tissue>
    </source>
</reference>
<sequence length="101" mass="12006">MISLNGLVRRCIWPRWREQDRVCRQWRRLPTSFPVAACTWGFASRTPQRSRGLVEICPFNVFSSFTCKMMHTYIMRCPARKNILTQYLPSSLLQIRNQLLN</sequence>
<organism evidence="1">
    <name type="scientific">Arundo donax</name>
    <name type="common">Giant reed</name>
    <name type="synonym">Donax arundinaceus</name>
    <dbReference type="NCBI Taxonomy" id="35708"/>
    <lineage>
        <taxon>Eukaryota</taxon>
        <taxon>Viridiplantae</taxon>
        <taxon>Streptophyta</taxon>
        <taxon>Embryophyta</taxon>
        <taxon>Tracheophyta</taxon>
        <taxon>Spermatophyta</taxon>
        <taxon>Magnoliopsida</taxon>
        <taxon>Liliopsida</taxon>
        <taxon>Poales</taxon>
        <taxon>Poaceae</taxon>
        <taxon>PACMAD clade</taxon>
        <taxon>Arundinoideae</taxon>
        <taxon>Arundineae</taxon>
        <taxon>Arundo</taxon>
    </lineage>
</organism>
<accession>A0A0A8YWG0</accession>
<dbReference type="AlphaFoldDB" id="A0A0A8YWG0"/>
<reference evidence="1" key="2">
    <citation type="journal article" date="2015" name="Data Brief">
        <title>Shoot transcriptome of the giant reed, Arundo donax.</title>
        <authorList>
            <person name="Barrero R.A."/>
            <person name="Guerrero F.D."/>
            <person name="Moolhuijzen P."/>
            <person name="Goolsby J.A."/>
            <person name="Tidwell J."/>
            <person name="Bellgard S.E."/>
            <person name="Bellgard M.I."/>
        </authorList>
    </citation>
    <scope>NUCLEOTIDE SEQUENCE</scope>
    <source>
        <tissue evidence="1">Shoot tissue taken approximately 20 cm above the soil surface</tissue>
    </source>
</reference>
<protein>
    <submittedName>
        <fullName evidence="1">Uncharacterized protein</fullName>
    </submittedName>
</protein>